<comment type="caution">
    <text evidence="19">The sequence shown here is derived from an EMBL/GenBank/DDBJ whole genome shotgun (WGS) entry which is preliminary data.</text>
</comment>
<dbReference type="PROSITE" id="PS50011">
    <property type="entry name" value="PROTEIN_KINASE_DOM"/>
    <property type="match status" value="1"/>
</dbReference>
<evidence type="ECO:0000256" key="4">
    <source>
        <dbReference type="ARBA" id="ARBA00022527"/>
    </source>
</evidence>
<dbReference type="CDD" id="cd05117">
    <property type="entry name" value="STKc_CAMK"/>
    <property type="match status" value="1"/>
</dbReference>
<accession>A0AAD1UAB5</accession>
<dbReference type="FunFam" id="3.30.200.20:FF:000315">
    <property type="entry name" value="Calcium-dependent protein kinase 3"/>
    <property type="match status" value="1"/>
</dbReference>
<evidence type="ECO:0000256" key="8">
    <source>
        <dbReference type="ARBA" id="ARBA00022741"/>
    </source>
</evidence>
<keyword evidence="8 15" id="KW-0547">Nucleotide-binding</keyword>
<dbReference type="PROSITE" id="PS00108">
    <property type="entry name" value="PROTEIN_KINASE_ST"/>
    <property type="match status" value="1"/>
</dbReference>
<dbReference type="FunFam" id="1.10.510.10:FF:000571">
    <property type="entry name" value="Maternal embryonic leucine zipper kinase"/>
    <property type="match status" value="1"/>
</dbReference>
<comment type="similarity">
    <text evidence="12">Belongs to the protein kinase superfamily. Ser/Thr protein kinase family. CDPK subfamily.</text>
</comment>
<evidence type="ECO:0000256" key="2">
    <source>
        <dbReference type="ARBA" id="ARBA00011245"/>
    </source>
</evidence>
<dbReference type="Gene3D" id="3.30.200.20">
    <property type="entry name" value="Phosphorylase Kinase, domain 1"/>
    <property type="match status" value="1"/>
</dbReference>
<dbReference type="Proteomes" id="UP001295684">
    <property type="component" value="Unassembled WGS sequence"/>
</dbReference>
<evidence type="ECO:0000256" key="14">
    <source>
        <dbReference type="ARBA" id="ARBA00048679"/>
    </source>
</evidence>
<dbReference type="Gene3D" id="1.10.510.10">
    <property type="entry name" value="Transferase(Phosphotransferase) domain 1"/>
    <property type="match status" value="1"/>
</dbReference>
<dbReference type="InterPro" id="IPR008271">
    <property type="entry name" value="Ser/Thr_kinase_AS"/>
</dbReference>
<dbReference type="PROSITE" id="PS50222">
    <property type="entry name" value="EF_HAND_2"/>
    <property type="match status" value="3"/>
</dbReference>
<evidence type="ECO:0000256" key="11">
    <source>
        <dbReference type="ARBA" id="ARBA00022840"/>
    </source>
</evidence>
<dbReference type="InterPro" id="IPR000719">
    <property type="entry name" value="Prot_kinase_dom"/>
</dbReference>
<feature type="binding site" evidence="15">
    <location>
        <position position="61"/>
    </location>
    <ligand>
        <name>ATP</name>
        <dbReference type="ChEBI" id="CHEBI:30616"/>
    </ligand>
</feature>
<evidence type="ECO:0000313" key="19">
    <source>
        <dbReference type="EMBL" id="CAI2364998.1"/>
    </source>
</evidence>
<dbReference type="PANTHER" id="PTHR24349">
    <property type="entry name" value="SERINE/THREONINE-PROTEIN KINASE"/>
    <property type="match status" value="1"/>
</dbReference>
<organism evidence="19 20">
    <name type="scientific">Euplotes crassus</name>
    <dbReference type="NCBI Taxonomy" id="5936"/>
    <lineage>
        <taxon>Eukaryota</taxon>
        <taxon>Sar</taxon>
        <taxon>Alveolata</taxon>
        <taxon>Ciliophora</taxon>
        <taxon>Intramacronucleata</taxon>
        <taxon>Spirotrichea</taxon>
        <taxon>Hypotrichia</taxon>
        <taxon>Euplotida</taxon>
        <taxon>Euplotidae</taxon>
        <taxon>Moneuplotes</taxon>
    </lineage>
</organism>
<evidence type="ECO:0000259" key="18">
    <source>
        <dbReference type="PROSITE" id="PS50222"/>
    </source>
</evidence>
<dbReference type="Gene3D" id="1.10.238.10">
    <property type="entry name" value="EF-hand"/>
    <property type="match status" value="2"/>
</dbReference>
<keyword evidence="10" id="KW-0106">Calcium</keyword>
<keyword evidence="11 15" id="KW-0067">ATP-binding</keyword>
<proteinExistence type="inferred from homology"/>
<evidence type="ECO:0000256" key="3">
    <source>
        <dbReference type="ARBA" id="ARBA00012513"/>
    </source>
</evidence>
<dbReference type="SMART" id="SM00220">
    <property type="entry name" value="S_TKc"/>
    <property type="match status" value="1"/>
</dbReference>
<protein>
    <recommendedName>
        <fullName evidence="3">non-specific serine/threonine protein kinase</fullName>
        <ecNumber evidence="3">2.7.11.1</ecNumber>
    </recommendedName>
</protein>
<evidence type="ECO:0000256" key="12">
    <source>
        <dbReference type="ARBA" id="ARBA00024334"/>
    </source>
</evidence>
<sequence>MENKDEEKTTDFAFDRERFVLYKNDDILEDYDVSDTLLGKGAFGSVLKGIHKSTGQERALKYIPRSVITRKIERFVNEVSALKKLDHPNVIRLYEVYEVETDVVLVQELCKGGELMQRFETYDVLNEHKIATVFKQILLSIEYIHQNQIAHRDLKPENFMFTSEGDDAKVKLIDFGLATRPEKHEKGGKSEVHGIKSRVGTIMFMAPEVIRQDYNYKCDLWSAGVILYILVSGYPPFYGDSEYDTVNKILDYDFGFDQDVWNVVTPELKDLINHLLCAESERYNAEEALEHDWFKKHETNDESLSKEIPHCIKQIKKFTTFNRLKKILLTYFCTRMQNSKVVEAADMFKFLDKNNKGVLTVEDLKTPFTMDSTDLRELFQNMDTDKNQKIDYTEWLAAAKNWSAVITPEMIKDAFEVFDINADGCIDYKDLREVLTNDEDDTGVSKVWKTIIDEADTAGEGKIRIEDFMKMFESKLNLE</sequence>
<dbReference type="AlphaFoldDB" id="A0AAD1UAB5"/>
<evidence type="ECO:0000256" key="7">
    <source>
        <dbReference type="ARBA" id="ARBA00022737"/>
    </source>
</evidence>
<dbReference type="Pfam" id="PF00069">
    <property type="entry name" value="Pkinase"/>
    <property type="match status" value="1"/>
</dbReference>
<keyword evidence="7" id="KW-0677">Repeat</keyword>
<name>A0AAD1UAB5_EUPCR</name>
<evidence type="ECO:0000256" key="16">
    <source>
        <dbReference type="RuleBase" id="RU000304"/>
    </source>
</evidence>
<evidence type="ECO:0000256" key="6">
    <source>
        <dbReference type="ARBA" id="ARBA00022723"/>
    </source>
</evidence>
<dbReference type="CDD" id="cd00051">
    <property type="entry name" value="EFh"/>
    <property type="match status" value="2"/>
</dbReference>
<feature type="domain" description="EF-hand" evidence="18">
    <location>
        <begin position="370"/>
        <end position="405"/>
    </location>
</feature>
<evidence type="ECO:0000256" key="9">
    <source>
        <dbReference type="ARBA" id="ARBA00022777"/>
    </source>
</evidence>
<feature type="domain" description="EF-hand" evidence="18">
    <location>
        <begin position="443"/>
        <end position="478"/>
    </location>
</feature>
<keyword evidence="4 16" id="KW-0723">Serine/threonine-protein kinase</keyword>
<dbReference type="GO" id="GO:0004674">
    <property type="term" value="F:protein serine/threonine kinase activity"/>
    <property type="evidence" value="ECO:0007669"/>
    <property type="project" value="UniProtKB-KW"/>
</dbReference>
<gene>
    <name evidence="19" type="ORF">ECRASSUSDP1_LOCUS6348</name>
</gene>
<comment type="catalytic activity">
    <reaction evidence="14">
        <text>L-seryl-[protein] + ATP = O-phospho-L-seryl-[protein] + ADP + H(+)</text>
        <dbReference type="Rhea" id="RHEA:17989"/>
        <dbReference type="Rhea" id="RHEA-COMP:9863"/>
        <dbReference type="Rhea" id="RHEA-COMP:11604"/>
        <dbReference type="ChEBI" id="CHEBI:15378"/>
        <dbReference type="ChEBI" id="CHEBI:29999"/>
        <dbReference type="ChEBI" id="CHEBI:30616"/>
        <dbReference type="ChEBI" id="CHEBI:83421"/>
        <dbReference type="ChEBI" id="CHEBI:456216"/>
        <dbReference type="EC" id="2.7.11.1"/>
    </reaction>
</comment>
<feature type="domain" description="EF-hand" evidence="18">
    <location>
        <begin position="406"/>
        <end position="441"/>
    </location>
</feature>
<dbReference type="Pfam" id="PF13499">
    <property type="entry name" value="EF-hand_7"/>
    <property type="match status" value="2"/>
</dbReference>
<dbReference type="SMART" id="SM00054">
    <property type="entry name" value="EFh"/>
    <property type="match status" value="4"/>
</dbReference>
<dbReference type="EC" id="2.7.11.1" evidence="3"/>
<dbReference type="FunFam" id="1.10.238.10:FF:000001">
    <property type="entry name" value="Calmodulin 1"/>
    <property type="match status" value="1"/>
</dbReference>
<keyword evidence="9" id="KW-0418">Kinase</keyword>
<keyword evidence="20" id="KW-1185">Reference proteome</keyword>
<feature type="domain" description="Protein kinase" evidence="17">
    <location>
        <begin position="32"/>
        <end position="294"/>
    </location>
</feature>
<dbReference type="EMBL" id="CAMPGE010006153">
    <property type="protein sequence ID" value="CAI2364998.1"/>
    <property type="molecule type" value="Genomic_DNA"/>
</dbReference>
<comment type="cofactor">
    <cofactor evidence="1">
        <name>Mg(2+)</name>
        <dbReference type="ChEBI" id="CHEBI:18420"/>
    </cofactor>
</comment>
<dbReference type="GO" id="GO:0005509">
    <property type="term" value="F:calcium ion binding"/>
    <property type="evidence" value="ECO:0007669"/>
    <property type="project" value="InterPro"/>
</dbReference>
<dbReference type="InterPro" id="IPR017441">
    <property type="entry name" value="Protein_kinase_ATP_BS"/>
</dbReference>
<keyword evidence="5" id="KW-0808">Transferase</keyword>
<evidence type="ECO:0000256" key="10">
    <source>
        <dbReference type="ARBA" id="ARBA00022837"/>
    </source>
</evidence>
<reference evidence="19" key="1">
    <citation type="submission" date="2023-07" db="EMBL/GenBank/DDBJ databases">
        <authorList>
            <consortium name="AG Swart"/>
            <person name="Singh M."/>
            <person name="Singh A."/>
            <person name="Seah K."/>
            <person name="Emmerich C."/>
        </authorList>
    </citation>
    <scope>NUCLEOTIDE SEQUENCE</scope>
    <source>
        <strain evidence="19">DP1</strain>
    </source>
</reference>
<dbReference type="PROSITE" id="PS00018">
    <property type="entry name" value="EF_HAND_1"/>
    <property type="match status" value="2"/>
</dbReference>
<keyword evidence="6" id="KW-0479">Metal-binding</keyword>
<evidence type="ECO:0000256" key="15">
    <source>
        <dbReference type="PROSITE-ProRule" id="PRU10141"/>
    </source>
</evidence>
<evidence type="ECO:0000313" key="20">
    <source>
        <dbReference type="Proteomes" id="UP001295684"/>
    </source>
</evidence>
<dbReference type="SUPFAM" id="SSF56112">
    <property type="entry name" value="Protein kinase-like (PK-like)"/>
    <property type="match status" value="1"/>
</dbReference>
<evidence type="ECO:0000256" key="5">
    <source>
        <dbReference type="ARBA" id="ARBA00022679"/>
    </source>
</evidence>
<comment type="catalytic activity">
    <reaction evidence="13">
        <text>L-threonyl-[protein] + ATP = O-phospho-L-threonyl-[protein] + ADP + H(+)</text>
        <dbReference type="Rhea" id="RHEA:46608"/>
        <dbReference type="Rhea" id="RHEA-COMP:11060"/>
        <dbReference type="Rhea" id="RHEA-COMP:11605"/>
        <dbReference type="ChEBI" id="CHEBI:15378"/>
        <dbReference type="ChEBI" id="CHEBI:30013"/>
        <dbReference type="ChEBI" id="CHEBI:30616"/>
        <dbReference type="ChEBI" id="CHEBI:61977"/>
        <dbReference type="ChEBI" id="CHEBI:456216"/>
        <dbReference type="EC" id="2.7.11.1"/>
    </reaction>
</comment>
<dbReference type="SUPFAM" id="SSF47473">
    <property type="entry name" value="EF-hand"/>
    <property type="match status" value="1"/>
</dbReference>
<dbReference type="PROSITE" id="PS00107">
    <property type="entry name" value="PROTEIN_KINASE_ATP"/>
    <property type="match status" value="1"/>
</dbReference>
<comment type="subunit">
    <text evidence="2">Monomer.</text>
</comment>
<evidence type="ECO:0000256" key="13">
    <source>
        <dbReference type="ARBA" id="ARBA00047899"/>
    </source>
</evidence>
<dbReference type="InterPro" id="IPR050205">
    <property type="entry name" value="CDPK_Ser/Thr_kinases"/>
</dbReference>
<evidence type="ECO:0000256" key="1">
    <source>
        <dbReference type="ARBA" id="ARBA00001946"/>
    </source>
</evidence>
<dbReference type="InterPro" id="IPR002048">
    <property type="entry name" value="EF_hand_dom"/>
</dbReference>
<dbReference type="InterPro" id="IPR018247">
    <property type="entry name" value="EF_Hand_1_Ca_BS"/>
</dbReference>
<dbReference type="InterPro" id="IPR011009">
    <property type="entry name" value="Kinase-like_dom_sf"/>
</dbReference>
<dbReference type="InterPro" id="IPR011992">
    <property type="entry name" value="EF-hand-dom_pair"/>
</dbReference>
<evidence type="ECO:0000259" key="17">
    <source>
        <dbReference type="PROSITE" id="PS50011"/>
    </source>
</evidence>
<dbReference type="GO" id="GO:0005524">
    <property type="term" value="F:ATP binding"/>
    <property type="evidence" value="ECO:0007669"/>
    <property type="project" value="UniProtKB-UniRule"/>
</dbReference>